<dbReference type="InterPro" id="IPR052205">
    <property type="entry name" value="FliO/MopB"/>
</dbReference>
<comment type="subcellular location">
    <subcellularLocation>
        <location evidence="1">Bacterial flagellum basal body</location>
    </subcellularLocation>
    <subcellularLocation>
        <location evidence="2">Cell membrane</location>
    </subcellularLocation>
</comment>
<organism evidence="10 11">
    <name type="scientific">Magnetospirillum aberrantis SpK</name>
    <dbReference type="NCBI Taxonomy" id="908842"/>
    <lineage>
        <taxon>Bacteria</taxon>
        <taxon>Pseudomonadati</taxon>
        <taxon>Pseudomonadota</taxon>
        <taxon>Alphaproteobacteria</taxon>
        <taxon>Rhodospirillales</taxon>
        <taxon>Rhodospirillaceae</taxon>
        <taxon>Magnetospirillum</taxon>
    </lineage>
</organism>
<evidence type="ECO:0000256" key="1">
    <source>
        <dbReference type="ARBA" id="ARBA00004117"/>
    </source>
</evidence>
<dbReference type="Proteomes" id="UP000480684">
    <property type="component" value="Unassembled WGS sequence"/>
</dbReference>
<dbReference type="AlphaFoldDB" id="A0A7C9V0S3"/>
<keyword evidence="5 9" id="KW-1133">Transmembrane helix</keyword>
<sequence>MEWTSYLRVVLALAVVVGLMLATLWALRRFQIGGMVARPNPRRRLAVVETANLDSRRRLVLVRRDGVEHLLLIGGGNDVVVEAGVVSPSEAEKESAR</sequence>
<evidence type="ECO:0000256" key="6">
    <source>
        <dbReference type="ARBA" id="ARBA00023136"/>
    </source>
</evidence>
<dbReference type="Pfam" id="PF04347">
    <property type="entry name" value="FliO"/>
    <property type="match status" value="1"/>
</dbReference>
<keyword evidence="3" id="KW-1003">Cell membrane</keyword>
<reference evidence="10 11" key="1">
    <citation type="submission" date="2020-02" db="EMBL/GenBank/DDBJ databases">
        <authorList>
            <person name="Dziuba M."/>
            <person name="Kuznetsov B."/>
            <person name="Mardanov A."/>
            <person name="Ravin N."/>
            <person name="Grouzdev D."/>
        </authorList>
    </citation>
    <scope>NUCLEOTIDE SEQUENCE [LARGE SCALE GENOMIC DNA]</scope>
    <source>
        <strain evidence="10 11">SpK</strain>
    </source>
</reference>
<keyword evidence="7" id="KW-0975">Bacterial flagellum</keyword>
<evidence type="ECO:0000313" key="11">
    <source>
        <dbReference type="Proteomes" id="UP000480684"/>
    </source>
</evidence>
<evidence type="ECO:0000256" key="5">
    <source>
        <dbReference type="ARBA" id="ARBA00022989"/>
    </source>
</evidence>
<evidence type="ECO:0000256" key="3">
    <source>
        <dbReference type="ARBA" id="ARBA00022475"/>
    </source>
</evidence>
<comment type="similarity">
    <text evidence="8">Belongs to the FliO/MopB family.</text>
</comment>
<comment type="caution">
    <text evidence="10">The sequence shown here is derived from an EMBL/GenBank/DDBJ whole genome shotgun (WGS) entry which is preliminary data.</text>
</comment>
<name>A0A7C9V0S3_9PROT</name>
<evidence type="ECO:0000313" key="10">
    <source>
        <dbReference type="EMBL" id="NFV81374.1"/>
    </source>
</evidence>
<dbReference type="GO" id="GO:0009425">
    <property type="term" value="C:bacterial-type flagellum basal body"/>
    <property type="evidence" value="ECO:0007669"/>
    <property type="project" value="UniProtKB-SubCell"/>
</dbReference>
<evidence type="ECO:0000256" key="9">
    <source>
        <dbReference type="SAM" id="Phobius"/>
    </source>
</evidence>
<dbReference type="GO" id="GO:0044781">
    <property type="term" value="P:bacterial-type flagellum organization"/>
    <property type="evidence" value="ECO:0007669"/>
    <property type="project" value="InterPro"/>
</dbReference>
<keyword evidence="6 9" id="KW-0472">Membrane</keyword>
<dbReference type="InterPro" id="IPR022781">
    <property type="entry name" value="Flagellar_biosynth_FliO"/>
</dbReference>
<dbReference type="RefSeq" id="WP_163681345.1">
    <property type="nucleotide sequence ID" value="NZ_JAAIYP010000039.1"/>
</dbReference>
<dbReference type="GO" id="GO:0005886">
    <property type="term" value="C:plasma membrane"/>
    <property type="evidence" value="ECO:0007669"/>
    <property type="project" value="UniProtKB-SubCell"/>
</dbReference>
<evidence type="ECO:0000256" key="8">
    <source>
        <dbReference type="ARBA" id="ARBA00037937"/>
    </source>
</evidence>
<evidence type="ECO:0000256" key="4">
    <source>
        <dbReference type="ARBA" id="ARBA00022692"/>
    </source>
</evidence>
<dbReference type="PANTHER" id="PTHR38766">
    <property type="entry name" value="FLAGELLAR PROTEIN FLIO"/>
    <property type="match status" value="1"/>
</dbReference>
<accession>A0A7C9V0S3</accession>
<evidence type="ECO:0000256" key="7">
    <source>
        <dbReference type="ARBA" id="ARBA00023143"/>
    </source>
</evidence>
<proteinExistence type="inferred from homology"/>
<evidence type="ECO:0000256" key="2">
    <source>
        <dbReference type="ARBA" id="ARBA00004236"/>
    </source>
</evidence>
<gene>
    <name evidence="10" type="ORF">G4223_14760</name>
</gene>
<keyword evidence="4 9" id="KW-0812">Transmembrane</keyword>
<feature type="transmembrane region" description="Helical" evidence="9">
    <location>
        <begin position="6"/>
        <end position="27"/>
    </location>
</feature>
<evidence type="ECO:0008006" key="12">
    <source>
        <dbReference type="Google" id="ProtNLM"/>
    </source>
</evidence>
<dbReference type="EMBL" id="JAAIYP010000039">
    <property type="protein sequence ID" value="NFV81374.1"/>
    <property type="molecule type" value="Genomic_DNA"/>
</dbReference>
<protein>
    <recommendedName>
        <fullName evidence="12">FliO/MopB family protein</fullName>
    </recommendedName>
</protein>
<dbReference type="PANTHER" id="PTHR38766:SF1">
    <property type="entry name" value="FLAGELLAR PROTEIN FLIO"/>
    <property type="match status" value="1"/>
</dbReference>
<keyword evidence="11" id="KW-1185">Reference proteome</keyword>